<sequence length="328" mass="37488">MEQRWLQEQAASPEWYAYYIPFTYTLRNKFTTPEHPYGEPNPEKLRSLEEQVTKVRMRNLYDNPIQGNFDYNHMKAVHHAIFQDVYDWAGQERTAPTNGPMVKLGHAYYPAGPNLTAAAHAQYDLLARKNLLRGLDQNTFVTGLAESWGEINVVHSFREGNTRSQFVFFSQLAQQAGYHIDTAAFAPGNPLRDEFVQARFYSQDTGRNDRLAAVLGKAITPISPSVSAQGHEVPLQREVGLSRGVSLNNAGDPNLRRTDDAPTLGSSEAPKNTYNRYQLRSKLDDVKNTAPSHQQNRSQNTQQRQEPQKYRQPHPRRERNDRHPRMGL</sequence>
<dbReference type="Pfam" id="PF02661">
    <property type="entry name" value="Fic"/>
    <property type="match status" value="1"/>
</dbReference>
<dbReference type="GeneID" id="93861955"/>
<keyword evidence="1" id="KW-0808">Transferase</keyword>
<feature type="region of interest" description="Disordered" evidence="8">
    <location>
        <begin position="224"/>
        <end position="328"/>
    </location>
</feature>
<evidence type="ECO:0000313" key="11">
    <source>
        <dbReference type="Proteomes" id="UP000250241"/>
    </source>
</evidence>
<comment type="catalytic activity">
    <reaction evidence="7">
        <text>L-tyrosyl-[protein] + ATP = O-(5'-adenylyl)-L-tyrosyl-[protein] + diphosphate</text>
        <dbReference type="Rhea" id="RHEA:54288"/>
        <dbReference type="Rhea" id="RHEA-COMP:10136"/>
        <dbReference type="Rhea" id="RHEA-COMP:13846"/>
        <dbReference type="ChEBI" id="CHEBI:30616"/>
        <dbReference type="ChEBI" id="CHEBI:33019"/>
        <dbReference type="ChEBI" id="CHEBI:46858"/>
        <dbReference type="ChEBI" id="CHEBI:83624"/>
        <dbReference type="EC" id="2.7.7.108"/>
    </reaction>
</comment>
<feature type="compositionally biased region" description="Low complexity" evidence="8">
    <location>
        <begin position="294"/>
        <end position="305"/>
    </location>
</feature>
<evidence type="ECO:0000256" key="6">
    <source>
        <dbReference type="ARBA" id="ARBA00047939"/>
    </source>
</evidence>
<dbReference type="RefSeq" id="WP_128087201.1">
    <property type="nucleotide sequence ID" value="NZ_CBDEQU010000075.1"/>
</dbReference>
<keyword evidence="2" id="KW-0548">Nucleotidyltransferase</keyword>
<protein>
    <recommendedName>
        <fullName evidence="5">protein adenylyltransferase</fullName>
        <ecNumber evidence="5">2.7.7.108</ecNumber>
    </recommendedName>
</protein>
<evidence type="ECO:0000256" key="2">
    <source>
        <dbReference type="ARBA" id="ARBA00022695"/>
    </source>
</evidence>
<evidence type="ECO:0000256" key="7">
    <source>
        <dbReference type="ARBA" id="ARBA00048696"/>
    </source>
</evidence>
<keyword evidence="3" id="KW-0547">Nucleotide-binding</keyword>
<dbReference type="GO" id="GO:0051302">
    <property type="term" value="P:regulation of cell division"/>
    <property type="evidence" value="ECO:0007669"/>
    <property type="project" value="TreeGrafter"/>
</dbReference>
<dbReference type="Gene3D" id="1.10.3290.10">
    <property type="entry name" value="Fido-like domain"/>
    <property type="match status" value="1"/>
</dbReference>
<gene>
    <name evidence="10" type="ORF">RA11412_0342</name>
</gene>
<feature type="compositionally biased region" description="Polar residues" evidence="8">
    <location>
        <begin position="264"/>
        <end position="278"/>
    </location>
</feature>
<dbReference type="PANTHER" id="PTHR39560:SF1">
    <property type="entry name" value="PROTEIN ADENYLYLTRANSFERASE FIC-RELATED"/>
    <property type="match status" value="1"/>
</dbReference>
<dbReference type="AlphaFoldDB" id="A0A2Z5QW77"/>
<accession>A0A2Z5QW77</accession>
<comment type="catalytic activity">
    <reaction evidence="6">
        <text>L-threonyl-[protein] + ATP = 3-O-(5'-adenylyl)-L-threonyl-[protein] + diphosphate</text>
        <dbReference type="Rhea" id="RHEA:54292"/>
        <dbReference type="Rhea" id="RHEA-COMP:11060"/>
        <dbReference type="Rhea" id="RHEA-COMP:13847"/>
        <dbReference type="ChEBI" id="CHEBI:30013"/>
        <dbReference type="ChEBI" id="CHEBI:30616"/>
        <dbReference type="ChEBI" id="CHEBI:33019"/>
        <dbReference type="ChEBI" id="CHEBI:138113"/>
        <dbReference type="EC" id="2.7.7.108"/>
    </reaction>
</comment>
<dbReference type="KEGG" id="raj:RA11412_0342"/>
<dbReference type="GO" id="GO:0070733">
    <property type="term" value="F:AMPylase activity"/>
    <property type="evidence" value="ECO:0007669"/>
    <property type="project" value="UniProtKB-EC"/>
</dbReference>
<dbReference type="Proteomes" id="UP000250241">
    <property type="component" value="Chromosome"/>
</dbReference>
<keyword evidence="4" id="KW-0067">ATP-binding</keyword>
<evidence type="ECO:0000256" key="1">
    <source>
        <dbReference type="ARBA" id="ARBA00022679"/>
    </source>
</evidence>
<proteinExistence type="predicted"/>
<name>A0A2Z5QW77_9MICC</name>
<dbReference type="EC" id="2.7.7.108" evidence="5"/>
<dbReference type="GO" id="GO:0005524">
    <property type="term" value="F:ATP binding"/>
    <property type="evidence" value="ECO:0007669"/>
    <property type="project" value="UniProtKB-KW"/>
</dbReference>
<organism evidence="10 11">
    <name type="scientific">Rothia aeria</name>
    <dbReference type="NCBI Taxonomy" id="172042"/>
    <lineage>
        <taxon>Bacteria</taxon>
        <taxon>Bacillati</taxon>
        <taxon>Actinomycetota</taxon>
        <taxon>Actinomycetes</taxon>
        <taxon>Micrococcales</taxon>
        <taxon>Micrococcaceae</taxon>
        <taxon>Rothia</taxon>
    </lineage>
</organism>
<evidence type="ECO:0000313" key="10">
    <source>
        <dbReference type="EMBL" id="BAV86641.1"/>
    </source>
</evidence>
<feature type="compositionally biased region" description="Basic and acidic residues" evidence="8">
    <location>
        <begin position="318"/>
        <end position="328"/>
    </location>
</feature>
<feature type="domain" description="Fido" evidence="9">
    <location>
        <begin position="69"/>
        <end position="217"/>
    </location>
</feature>
<dbReference type="EMBL" id="AP017895">
    <property type="protein sequence ID" value="BAV86641.1"/>
    <property type="molecule type" value="Genomic_DNA"/>
</dbReference>
<keyword evidence="11" id="KW-1185">Reference proteome</keyword>
<evidence type="ECO:0000259" key="9">
    <source>
        <dbReference type="PROSITE" id="PS51459"/>
    </source>
</evidence>
<dbReference type="InterPro" id="IPR036597">
    <property type="entry name" value="Fido-like_dom_sf"/>
</dbReference>
<evidence type="ECO:0000256" key="3">
    <source>
        <dbReference type="ARBA" id="ARBA00022741"/>
    </source>
</evidence>
<dbReference type="PROSITE" id="PS51459">
    <property type="entry name" value="FIDO"/>
    <property type="match status" value="1"/>
</dbReference>
<evidence type="ECO:0000256" key="4">
    <source>
        <dbReference type="ARBA" id="ARBA00022840"/>
    </source>
</evidence>
<reference evidence="10 11" key="1">
    <citation type="submission" date="2016-10" db="EMBL/GenBank/DDBJ databases">
        <title>Genome sequence of Rothia aeria strain JCM11412.</title>
        <authorList>
            <person name="Nambu T."/>
        </authorList>
    </citation>
    <scope>NUCLEOTIDE SEQUENCE [LARGE SCALE GENOMIC DNA]</scope>
    <source>
        <strain evidence="10 11">JCM 11412</strain>
    </source>
</reference>
<evidence type="ECO:0000256" key="8">
    <source>
        <dbReference type="SAM" id="MobiDB-lite"/>
    </source>
</evidence>
<dbReference type="InterPro" id="IPR003812">
    <property type="entry name" value="Fido"/>
</dbReference>
<dbReference type="SUPFAM" id="SSF140931">
    <property type="entry name" value="Fic-like"/>
    <property type="match status" value="1"/>
</dbReference>
<evidence type="ECO:0000256" key="5">
    <source>
        <dbReference type="ARBA" id="ARBA00034531"/>
    </source>
</evidence>
<dbReference type="PANTHER" id="PTHR39560">
    <property type="entry name" value="PROTEIN ADENYLYLTRANSFERASE FIC-RELATED"/>
    <property type="match status" value="1"/>
</dbReference>